<dbReference type="InterPro" id="IPR052158">
    <property type="entry name" value="INH-QAR"/>
</dbReference>
<feature type="domain" description="HTH araC/xylS-type" evidence="4">
    <location>
        <begin position="221"/>
        <end position="319"/>
    </location>
</feature>
<dbReference type="CDD" id="cd03137">
    <property type="entry name" value="GATase1_AraC_1"/>
    <property type="match status" value="1"/>
</dbReference>
<sequence length="323" mass="34591">MITDTTPGPTHRVAVVAFPGISPFHLSVPALVLTNRALEQFGGTYLVRTCAQRPGVLPTSTGDEVVVRRGLEELARADTVVLPSWDREVPAPEELLAAVRAAHARGARVVGLCLGAFPVAASGIVDGREVATHWDAAAALAERHPAVRVRSDVLWSDLGDVVTSAGVAAALDCCLHVVRTDRGAAAATAVARSLVLAPHRDGTQAQFIPTPVVRPGDDAIGTAMTWALAHLEASLHLDAWAARASMSRRTFTRRFQARTGTSPGAWLLEQRLLRATELLERTDHTVESVARQVGYGSAASLREHFARRFGTSPSQHRRTFAPR</sequence>
<dbReference type="SUPFAM" id="SSF52317">
    <property type="entry name" value="Class I glutamine amidotransferase-like"/>
    <property type="match status" value="1"/>
</dbReference>
<evidence type="ECO:0000256" key="2">
    <source>
        <dbReference type="ARBA" id="ARBA00023125"/>
    </source>
</evidence>
<comment type="caution">
    <text evidence="5">The sequence shown here is derived from an EMBL/GenBank/DDBJ whole genome shotgun (WGS) entry which is preliminary data.</text>
</comment>
<dbReference type="PANTHER" id="PTHR43130">
    <property type="entry name" value="ARAC-FAMILY TRANSCRIPTIONAL REGULATOR"/>
    <property type="match status" value="1"/>
</dbReference>
<name>A0A512PFM3_9CELL</name>
<reference evidence="5 6" key="1">
    <citation type="submission" date="2019-07" db="EMBL/GenBank/DDBJ databases">
        <title>Whole genome shotgun sequence of Cellulomonas soli NBRC 109434.</title>
        <authorList>
            <person name="Hosoyama A."/>
            <person name="Uohara A."/>
            <person name="Ohji S."/>
            <person name="Ichikawa N."/>
        </authorList>
    </citation>
    <scope>NUCLEOTIDE SEQUENCE [LARGE SCALE GENOMIC DNA]</scope>
    <source>
        <strain evidence="5 6">NBRC 109434</strain>
    </source>
</reference>
<dbReference type="InterPro" id="IPR009057">
    <property type="entry name" value="Homeodomain-like_sf"/>
</dbReference>
<evidence type="ECO:0000313" key="6">
    <source>
        <dbReference type="Proteomes" id="UP000321798"/>
    </source>
</evidence>
<dbReference type="Proteomes" id="UP000321798">
    <property type="component" value="Unassembled WGS sequence"/>
</dbReference>
<dbReference type="EMBL" id="BKAL01000010">
    <property type="protein sequence ID" value="GEP69997.1"/>
    <property type="molecule type" value="Genomic_DNA"/>
</dbReference>
<dbReference type="SUPFAM" id="SSF46689">
    <property type="entry name" value="Homeodomain-like"/>
    <property type="match status" value="2"/>
</dbReference>
<evidence type="ECO:0000256" key="1">
    <source>
        <dbReference type="ARBA" id="ARBA00023015"/>
    </source>
</evidence>
<evidence type="ECO:0000313" key="5">
    <source>
        <dbReference type="EMBL" id="GEP69997.1"/>
    </source>
</evidence>
<dbReference type="OrthoDB" id="3194870at2"/>
<dbReference type="InterPro" id="IPR029062">
    <property type="entry name" value="Class_I_gatase-like"/>
</dbReference>
<dbReference type="InterPro" id="IPR018062">
    <property type="entry name" value="HTH_AraC-typ_CS"/>
</dbReference>
<dbReference type="Gene3D" id="1.10.10.60">
    <property type="entry name" value="Homeodomain-like"/>
    <property type="match status" value="1"/>
</dbReference>
<evidence type="ECO:0000259" key="4">
    <source>
        <dbReference type="PROSITE" id="PS01124"/>
    </source>
</evidence>
<dbReference type="GO" id="GO:0043565">
    <property type="term" value="F:sequence-specific DNA binding"/>
    <property type="evidence" value="ECO:0007669"/>
    <property type="project" value="InterPro"/>
</dbReference>
<dbReference type="Pfam" id="PF01965">
    <property type="entry name" value="DJ-1_PfpI"/>
    <property type="match status" value="1"/>
</dbReference>
<gene>
    <name evidence="5" type="ORF">CSO01_27120</name>
</gene>
<keyword evidence="1" id="KW-0805">Transcription regulation</keyword>
<dbReference type="Pfam" id="PF12833">
    <property type="entry name" value="HTH_18"/>
    <property type="match status" value="1"/>
</dbReference>
<dbReference type="AlphaFoldDB" id="A0A512PFM3"/>
<dbReference type="GO" id="GO:0003700">
    <property type="term" value="F:DNA-binding transcription factor activity"/>
    <property type="evidence" value="ECO:0007669"/>
    <property type="project" value="InterPro"/>
</dbReference>
<evidence type="ECO:0000256" key="3">
    <source>
        <dbReference type="ARBA" id="ARBA00023163"/>
    </source>
</evidence>
<accession>A0A512PFM3</accession>
<dbReference type="PROSITE" id="PS01124">
    <property type="entry name" value="HTH_ARAC_FAMILY_2"/>
    <property type="match status" value="1"/>
</dbReference>
<protein>
    <submittedName>
        <fullName evidence="5">AraC family transcriptional regulator</fullName>
    </submittedName>
</protein>
<proteinExistence type="predicted"/>
<dbReference type="Gene3D" id="3.40.50.880">
    <property type="match status" value="1"/>
</dbReference>
<dbReference type="RefSeq" id="WP_146953792.1">
    <property type="nucleotide sequence ID" value="NZ_BAABBJ010000002.1"/>
</dbReference>
<keyword evidence="3" id="KW-0804">Transcription</keyword>
<keyword evidence="2" id="KW-0238">DNA-binding</keyword>
<dbReference type="PANTHER" id="PTHR43130:SF3">
    <property type="entry name" value="HTH-TYPE TRANSCRIPTIONAL REGULATOR RV1931C"/>
    <property type="match status" value="1"/>
</dbReference>
<dbReference type="SMART" id="SM00342">
    <property type="entry name" value="HTH_ARAC"/>
    <property type="match status" value="1"/>
</dbReference>
<dbReference type="PROSITE" id="PS00041">
    <property type="entry name" value="HTH_ARAC_FAMILY_1"/>
    <property type="match status" value="1"/>
</dbReference>
<dbReference type="InterPro" id="IPR002818">
    <property type="entry name" value="DJ-1/PfpI"/>
</dbReference>
<keyword evidence="6" id="KW-1185">Reference proteome</keyword>
<dbReference type="InterPro" id="IPR018060">
    <property type="entry name" value="HTH_AraC"/>
</dbReference>
<organism evidence="5 6">
    <name type="scientific">Cellulomonas soli</name>
    <dbReference type="NCBI Taxonomy" id="931535"/>
    <lineage>
        <taxon>Bacteria</taxon>
        <taxon>Bacillati</taxon>
        <taxon>Actinomycetota</taxon>
        <taxon>Actinomycetes</taxon>
        <taxon>Micrococcales</taxon>
        <taxon>Cellulomonadaceae</taxon>
        <taxon>Cellulomonas</taxon>
    </lineage>
</organism>